<organism evidence="1 2">
    <name type="scientific">Serratia entomophila</name>
    <dbReference type="NCBI Taxonomy" id="42906"/>
    <lineage>
        <taxon>Bacteria</taxon>
        <taxon>Pseudomonadati</taxon>
        <taxon>Pseudomonadota</taxon>
        <taxon>Gammaproteobacteria</taxon>
        <taxon>Enterobacterales</taxon>
        <taxon>Yersiniaceae</taxon>
        <taxon>Serratia</taxon>
    </lineage>
</organism>
<dbReference type="EMBL" id="CP074347">
    <property type="protein sequence ID" value="USV03031.1"/>
    <property type="molecule type" value="Genomic_DNA"/>
</dbReference>
<dbReference type="GeneID" id="75022593"/>
<dbReference type="Proteomes" id="UP001056873">
    <property type="component" value="Chromosome"/>
</dbReference>
<gene>
    <name evidence="1" type="ORF">KFQ06_11220</name>
</gene>
<evidence type="ECO:0000313" key="2">
    <source>
        <dbReference type="Proteomes" id="UP001056873"/>
    </source>
</evidence>
<proteinExistence type="predicted"/>
<keyword evidence="2" id="KW-1185">Reference proteome</keyword>
<reference evidence="1" key="1">
    <citation type="journal article" date="2022" name="BMC Genomics">
        <title>Genome sequence of the entomopathogenic Serratia entomophila isolate 626 and characterisation of the species specific itaconate degradation pathway.</title>
        <authorList>
            <person name="Vaughan A.L."/>
            <person name="Altermann E."/>
            <person name="Glare T.R."/>
            <person name="Hurst M.R.H."/>
        </authorList>
    </citation>
    <scope>NUCLEOTIDE SEQUENCE</scope>
    <source>
        <strain evidence="1">626</strain>
    </source>
</reference>
<protein>
    <submittedName>
        <fullName evidence="1">Uncharacterized protein</fullName>
    </submittedName>
</protein>
<name>A0ABY5CY22_9GAMM</name>
<accession>A0ABY5CY22</accession>
<sequence>MHDKFYGQYWAIAQAPILASGRISAGISAIEKISQLMRYAVTISSNGAFFINKNREVDAGNGALALAGIIC</sequence>
<dbReference type="RefSeq" id="WP_234591001.1">
    <property type="nucleotide sequence ID" value="NZ_CAMIPG010000001.1"/>
</dbReference>
<evidence type="ECO:0000313" key="1">
    <source>
        <dbReference type="EMBL" id="USV03031.1"/>
    </source>
</evidence>